<dbReference type="STRING" id="455.Ljam_0638"/>
<sequence length="303" mass="33143">MTRFGELLRKQGRFLLENETYALAYIAILALVPFAAWLSAAIIALLTLRKGWMPGFKGVAVGVLALLLLSSLSSSWSLAFITAVMAFLPCYLAAGVLHSTTNWRFAVAFIVLQALIGILLIHWLAPEFINEQYQFIQAVLKQLERDDVIADLLNNQNTVNPIVIANYVMGIQAVSIVLSTIASLMLARSVQSGLFYPGGYRQEMLNFRASSLGVILLVIAVVAAYQENPLAISVLPVLVVYYAGAGISIGFNALYKGKKGMSRLILLLIPLILLPFVIIPIYVVLGALDSLFNFRLRLPVKTG</sequence>
<keyword evidence="1" id="KW-0812">Transmembrane</keyword>
<feature type="transmembrane region" description="Helical" evidence="1">
    <location>
        <begin position="231"/>
        <end position="255"/>
    </location>
</feature>
<gene>
    <name evidence="2" type="ORF">Ljam_0638</name>
</gene>
<name>A0A0W0UN83_9GAMM</name>
<dbReference type="Proteomes" id="UP000054715">
    <property type="component" value="Unassembled WGS sequence"/>
</dbReference>
<organism evidence="2 3">
    <name type="scientific">Legionella jamestowniensis</name>
    <dbReference type="NCBI Taxonomy" id="455"/>
    <lineage>
        <taxon>Bacteria</taxon>
        <taxon>Pseudomonadati</taxon>
        <taxon>Pseudomonadota</taxon>
        <taxon>Gammaproteobacteria</taxon>
        <taxon>Legionellales</taxon>
        <taxon>Legionellaceae</taxon>
        <taxon>Legionella</taxon>
    </lineage>
</organism>
<dbReference type="EMBL" id="LNYG01000012">
    <property type="protein sequence ID" value="KTD09288.1"/>
    <property type="molecule type" value="Genomic_DNA"/>
</dbReference>
<feature type="transmembrane region" description="Helical" evidence="1">
    <location>
        <begin position="105"/>
        <end position="125"/>
    </location>
</feature>
<feature type="transmembrane region" description="Helical" evidence="1">
    <location>
        <begin position="164"/>
        <end position="186"/>
    </location>
</feature>
<comment type="caution">
    <text evidence="2">The sequence shown here is derived from an EMBL/GenBank/DDBJ whole genome shotgun (WGS) entry which is preliminary data.</text>
</comment>
<keyword evidence="1" id="KW-0472">Membrane</keyword>
<evidence type="ECO:0000256" key="1">
    <source>
        <dbReference type="SAM" id="Phobius"/>
    </source>
</evidence>
<accession>A0A0W0UN83</accession>
<feature type="transmembrane region" description="Helical" evidence="1">
    <location>
        <begin position="207"/>
        <end position="225"/>
    </location>
</feature>
<feature type="transmembrane region" description="Helical" evidence="1">
    <location>
        <begin position="78"/>
        <end position="98"/>
    </location>
</feature>
<reference evidence="2 3" key="1">
    <citation type="submission" date="2015-11" db="EMBL/GenBank/DDBJ databases">
        <title>Genomic analysis of 38 Legionella species identifies large and diverse effector repertoires.</title>
        <authorList>
            <person name="Burstein D."/>
            <person name="Amaro F."/>
            <person name="Zusman T."/>
            <person name="Lifshitz Z."/>
            <person name="Cohen O."/>
            <person name="Gilbert J.A."/>
            <person name="Pupko T."/>
            <person name="Shuman H.A."/>
            <person name="Segal G."/>
        </authorList>
    </citation>
    <scope>NUCLEOTIDE SEQUENCE [LARGE SCALE GENOMIC DNA]</scope>
    <source>
        <strain evidence="2 3">JA-26-G1-E2</strain>
    </source>
</reference>
<dbReference type="RefSeq" id="WP_058448695.1">
    <property type="nucleotide sequence ID" value="NZ_CAAAJF010000015.1"/>
</dbReference>
<dbReference type="AlphaFoldDB" id="A0A0W0UN83"/>
<protein>
    <submittedName>
        <fullName evidence="2">Membrane protein</fullName>
    </submittedName>
</protein>
<evidence type="ECO:0000313" key="2">
    <source>
        <dbReference type="EMBL" id="KTD09288.1"/>
    </source>
</evidence>
<evidence type="ECO:0000313" key="3">
    <source>
        <dbReference type="Proteomes" id="UP000054715"/>
    </source>
</evidence>
<dbReference type="OrthoDB" id="5659946at2"/>
<feature type="transmembrane region" description="Helical" evidence="1">
    <location>
        <begin position="264"/>
        <end position="288"/>
    </location>
</feature>
<keyword evidence="1" id="KW-1133">Transmembrane helix</keyword>
<dbReference type="PATRIC" id="fig|455.5.peg.678"/>
<feature type="transmembrane region" description="Helical" evidence="1">
    <location>
        <begin position="20"/>
        <end position="48"/>
    </location>
</feature>
<proteinExistence type="predicted"/>